<dbReference type="EMBL" id="LC625835">
    <property type="protein sequence ID" value="BCU03634.1"/>
    <property type="molecule type" value="Genomic_DNA"/>
</dbReference>
<organism evidence="1 2">
    <name type="scientific">Pandoravirus japonicus</name>
    <dbReference type="NCBI Taxonomy" id="2823154"/>
    <lineage>
        <taxon>Viruses</taxon>
        <taxon>Pandoravirus</taxon>
    </lineage>
</organism>
<protein>
    <submittedName>
        <fullName evidence="1">Uncharacterized protein</fullName>
    </submittedName>
</protein>
<accession>A0A811BNK1</accession>
<name>A0A811BNK1_9VIRU</name>
<dbReference type="Proteomes" id="UP001253637">
    <property type="component" value="Segment"/>
</dbReference>
<evidence type="ECO:0000313" key="1">
    <source>
        <dbReference type="EMBL" id="BCU03634.1"/>
    </source>
</evidence>
<reference evidence="1" key="1">
    <citation type="submission" date="2021-04" db="EMBL/GenBank/DDBJ databases">
        <title>Draft Genome Sequence of Pandoravirus japonicus, Isolated from the Sabaishi River of Niigata, Japan.</title>
        <authorList>
            <person name="Hosokawa N."/>
            <person name="Takahashi H."/>
            <person name="Aoki K."/>
            <person name="Takemura M."/>
        </authorList>
    </citation>
    <scope>NUCLEOTIDE SEQUENCE</scope>
</reference>
<sequence length="309" mass="33475">MVDALDVGSVGLSDGLDIDYLQAVAVPNVCVAVAGSLDRDCRTVVDHARESIGCTQWDVLGVAVIHGSAACVRALVALGARTDRHSLDRLIDFVLTRIAWRRVCAYMAHALSPVIYVHNCWPRVARPRLVDPVAVLAPLVEAHCGGDGRLLHAGRALVRPFNHLATARGVLVSRVWPDFAANAPHAYPSKEDNLVRADAFVDDARRLIALLLDYGCRPDHGAAPDAHDMAKRWRTVVIGTRHPPSSEQVAAWRAAALSVSEREHALLGLERACMAACDRAPSKSACTARRIVIVRDVLAAIVDTYDHCH</sequence>
<evidence type="ECO:0000313" key="2">
    <source>
        <dbReference type="Proteomes" id="UP001253637"/>
    </source>
</evidence>
<proteinExistence type="predicted"/>